<sequence length="338" mass="36873">MKNALWPKRWQLPLLLAVASLSFHLLSFTSVVNANDQANSSPIIINEVEIDAPSNADDPLAWVELLNTGGTPVPLSRLNLTIITGDKEGDNVTHVSLKPDNGDPTMPAHSHHVVPVRTNLDHYLVGLQLFEDGVLLDEVQGLNDALADDRTWQRYPDGEDTGSFEDWVFAESTKGEDNGNLGKAIAECYLNPLCMSLDTPAHKSHVLNVDETAFTVDTFSTSSVTGMDLDQEEKKLVVRLSKSSEESDLSFIHISFPKTLLSGDFIVNIDQGESQQPFFAVENNTHSRLIIEFGPGDRTVEIVGTNVAPEFGGASILLAIASTTLALIIVARRYLAVK</sequence>
<name>K0IKY9_NITGG</name>
<evidence type="ECO:0000313" key="3">
    <source>
        <dbReference type="Proteomes" id="UP000008037"/>
    </source>
</evidence>
<feature type="transmembrane region" description="Helical" evidence="1">
    <location>
        <begin position="311"/>
        <end position="331"/>
    </location>
</feature>
<keyword evidence="1" id="KW-1133">Transmembrane helix</keyword>
<gene>
    <name evidence="2" type="ordered locus">Ngar_c31470</name>
</gene>
<keyword evidence="1" id="KW-0812">Transmembrane</keyword>
<dbReference type="BioCyc" id="CNIT1237085:G1324-3147-MONOMER"/>
<evidence type="ECO:0000313" key="2">
    <source>
        <dbReference type="EMBL" id="AFU60063.1"/>
    </source>
</evidence>
<dbReference type="InParanoid" id="K0IKY9"/>
<protein>
    <recommendedName>
        <fullName evidence="4">LTD domain-containing protein</fullName>
    </recommendedName>
</protein>
<accession>K0IKY9</accession>
<dbReference type="AlphaFoldDB" id="K0IKY9"/>
<dbReference type="EMBL" id="CP002408">
    <property type="protein sequence ID" value="AFU60063.1"/>
    <property type="molecule type" value="Genomic_DNA"/>
</dbReference>
<reference evidence="2 3" key="1">
    <citation type="journal article" date="2012" name="Environ. Microbiol.">
        <title>The genome of the ammonia-oxidizing Candidatus Nitrososphaera gargensis: insights into metabolic versatility and environmental adaptations.</title>
        <authorList>
            <person name="Spang A."/>
            <person name="Poehlein A."/>
            <person name="Offre P."/>
            <person name="Zumbragel S."/>
            <person name="Haider S."/>
            <person name="Rychlik N."/>
            <person name="Nowka B."/>
            <person name="Schmeisser C."/>
            <person name="Lebedeva E.V."/>
            <person name="Rattei T."/>
            <person name="Bohm C."/>
            <person name="Schmid M."/>
            <person name="Galushko A."/>
            <person name="Hatzenpichler R."/>
            <person name="Weinmaier T."/>
            <person name="Daniel R."/>
            <person name="Schleper C."/>
            <person name="Spieck E."/>
            <person name="Streit W."/>
            <person name="Wagner M."/>
        </authorList>
    </citation>
    <scope>NUCLEOTIDE SEQUENCE [LARGE SCALE GENOMIC DNA]</scope>
    <source>
        <strain evidence="3">Ga9.2</strain>
    </source>
</reference>
<keyword evidence="1" id="KW-0472">Membrane</keyword>
<evidence type="ECO:0008006" key="4">
    <source>
        <dbReference type="Google" id="ProtNLM"/>
    </source>
</evidence>
<proteinExistence type="predicted"/>
<keyword evidence="3" id="KW-1185">Reference proteome</keyword>
<dbReference type="Proteomes" id="UP000008037">
    <property type="component" value="Chromosome"/>
</dbReference>
<dbReference type="KEGG" id="nga:Ngar_c31470"/>
<evidence type="ECO:0000256" key="1">
    <source>
        <dbReference type="SAM" id="Phobius"/>
    </source>
</evidence>
<dbReference type="HOGENOM" id="CLU_820436_0_0_2"/>
<organism evidence="2 3">
    <name type="scientific">Nitrososphaera gargensis (strain Ga9.2)</name>
    <dbReference type="NCBI Taxonomy" id="1237085"/>
    <lineage>
        <taxon>Archaea</taxon>
        <taxon>Nitrososphaerota</taxon>
        <taxon>Nitrososphaeria</taxon>
        <taxon>Nitrososphaerales</taxon>
        <taxon>Nitrososphaeraceae</taxon>
        <taxon>Nitrososphaera</taxon>
    </lineage>
</organism>